<dbReference type="Pfam" id="PF01208">
    <property type="entry name" value="URO-D"/>
    <property type="match status" value="1"/>
</dbReference>
<proteinExistence type="predicted"/>
<dbReference type="Gene3D" id="3.20.20.210">
    <property type="match status" value="1"/>
</dbReference>
<dbReference type="PANTHER" id="PTHR47099:SF1">
    <property type="entry name" value="METHYLCOBAMIDE:COM METHYLTRANSFERASE MTBA"/>
    <property type="match status" value="1"/>
</dbReference>
<dbReference type="SUPFAM" id="SSF51726">
    <property type="entry name" value="UROD/MetE-like"/>
    <property type="match status" value="1"/>
</dbReference>
<organism evidence="2">
    <name type="scientific">bioreactor metagenome</name>
    <dbReference type="NCBI Taxonomy" id="1076179"/>
    <lineage>
        <taxon>unclassified sequences</taxon>
        <taxon>metagenomes</taxon>
        <taxon>ecological metagenomes</taxon>
    </lineage>
</organism>
<sequence length="94" mass="10421">MLYTGAKACHFGNAANMVEILKSCPKDIVVMGNVDPVGVLKQMESQEVKKYVYELLIKTSEFDNFVLSTGCDLPPGVPLKNIEAFFDALSDYNR</sequence>
<comment type="caution">
    <text evidence="2">The sequence shown here is derived from an EMBL/GenBank/DDBJ whole genome shotgun (WGS) entry which is preliminary data.</text>
</comment>
<evidence type="ECO:0000313" key="2">
    <source>
        <dbReference type="EMBL" id="MPN36067.1"/>
    </source>
</evidence>
<protein>
    <recommendedName>
        <fullName evidence="1">Uroporphyrinogen decarboxylase (URO-D) domain-containing protein</fullName>
    </recommendedName>
</protein>
<reference evidence="2" key="1">
    <citation type="submission" date="2019-08" db="EMBL/GenBank/DDBJ databases">
        <authorList>
            <person name="Kucharzyk K."/>
            <person name="Murdoch R.W."/>
            <person name="Higgins S."/>
            <person name="Loffler F."/>
        </authorList>
    </citation>
    <scope>NUCLEOTIDE SEQUENCE</scope>
</reference>
<dbReference type="InterPro" id="IPR052024">
    <property type="entry name" value="Methanogen_methyltrans"/>
</dbReference>
<dbReference type="InterPro" id="IPR038071">
    <property type="entry name" value="UROD/MetE-like_sf"/>
</dbReference>
<dbReference type="AlphaFoldDB" id="A0A645HAK6"/>
<dbReference type="GO" id="GO:0006779">
    <property type="term" value="P:porphyrin-containing compound biosynthetic process"/>
    <property type="evidence" value="ECO:0007669"/>
    <property type="project" value="InterPro"/>
</dbReference>
<gene>
    <name evidence="2" type="ORF">SDC9_183572</name>
</gene>
<accession>A0A645HAK6</accession>
<dbReference type="GO" id="GO:0004853">
    <property type="term" value="F:uroporphyrinogen decarboxylase activity"/>
    <property type="evidence" value="ECO:0007669"/>
    <property type="project" value="InterPro"/>
</dbReference>
<name>A0A645HAK6_9ZZZZ</name>
<feature type="domain" description="Uroporphyrinogen decarboxylase (URO-D)" evidence="1">
    <location>
        <begin position="2"/>
        <end position="91"/>
    </location>
</feature>
<evidence type="ECO:0000259" key="1">
    <source>
        <dbReference type="Pfam" id="PF01208"/>
    </source>
</evidence>
<dbReference type="EMBL" id="VSSQ01089993">
    <property type="protein sequence ID" value="MPN36067.1"/>
    <property type="molecule type" value="Genomic_DNA"/>
</dbReference>
<dbReference type="PANTHER" id="PTHR47099">
    <property type="entry name" value="METHYLCOBAMIDE:COM METHYLTRANSFERASE MTBA"/>
    <property type="match status" value="1"/>
</dbReference>
<dbReference type="InterPro" id="IPR000257">
    <property type="entry name" value="Uroporphyrinogen_deCOase"/>
</dbReference>